<gene>
    <name evidence="1" type="ORF">BHC47_05430</name>
</gene>
<dbReference type="RefSeq" id="WP_084584857.1">
    <property type="nucleotide sequence ID" value="NZ_CP132374.1"/>
</dbReference>
<accession>A0A2N9Y3A1</accession>
<evidence type="ECO:0000313" key="2">
    <source>
        <dbReference type="Proteomes" id="UP000231094"/>
    </source>
</evidence>
<sequence length="133" mass="15666">MVIFFIILFIFSILVSIYIDRSHKKKYLENLKNTRKYLDDEEILNLYHDSEFSETSILELWHEVANNFDVPSGYLRPEDELADMGIINFTEDHPKLEDITDIAIERMKALNKPINLQDISTLDDYIRALAVKK</sequence>
<dbReference type="Proteomes" id="UP000231094">
    <property type="component" value="Unassembled WGS sequence"/>
</dbReference>
<name>A0A2N9Y3A1_9NEIS</name>
<protein>
    <submittedName>
        <fullName evidence="1">Uncharacterized protein</fullName>
    </submittedName>
</protein>
<organism evidence="1 2">
    <name type="scientific">Snodgrassella alvi</name>
    <dbReference type="NCBI Taxonomy" id="1196083"/>
    <lineage>
        <taxon>Bacteria</taxon>
        <taxon>Pseudomonadati</taxon>
        <taxon>Pseudomonadota</taxon>
        <taxon>Betaproteobacteria</taxon>
        <taxon>Neisseriales</taxon>
        <taxon>Neisseriaceae</taxon>
        <taxon>Snodgrassella</taxon>
    </lineage>
</organism>
<reference evidence="1 2" key="1">
    <citation type="journal article" date="2017" name="MBio">
        <title>Type VI secretion-mediated competition in the bee gut microbiome.</title>
        <authorList>
            <person name="Steele M.I."/>
            <person name="Kwong W.K."/>
            <person name="Powell J.E."/>
            <person name="Whiteley M."/>
            <person name="Moran N.A."/>
        </authorList>
    </citation>
    <scope>NUCLEOTIDE SEQUENCE [LARGE SCALE GENOMIC DNA]</scope>
    <source>
        <strain evidence="1 2">PEB0171</strain>
    </source>
</reference>
<dbReference type="EMBL" id="MEIV01000053">
    <property type="protein sequence ID" value="PIT61938.1"/>
    <property type="molecule type" value="Genomic_DNA"/>
</dbReference>
<proteinExistence type="predicted"/>
<dbReference type="AlphaFoldDB" id="A0A2N9Y3A1"/>
<comment type="caution">
    <text evidence="1">The sequence shown here is derived from an EMBL/GenBank/DDBJ whole genome shotgun (WGS) entry which is preliminary data.</text>
</comment>
<evidence type="ECO:0000313" key="1">
    <source>
        <dbReference type="EMBL" id="PIT61938.1"/>
    </source>
</evidence>